<name>A0A3P6QLC2_CYLGO</name>
<feature type="signal peptide" evidence="2">
    <location>
        <begin position="1"/>
        <end position="22"/>
    </location>
</feature>
<organism evidence="3 4">
    <name type="scientific">Cylicostephanus goldi</name>
    <name type="common">Nematode worm</name>
    <dbReference type="NCBI Taxonomy" id="71465"/>
    <lineage>
        <taxon>Eukaryota</taxon>
        <taxon>Metazoa</taxon>
        <taxon>Ecdysozoa</taxon>
        <taxon>Nematoda</taxon>
        <taxon>Chromadorea</taxon>
        <taxon>Rhabditida</taxon>
        <taxon>Rhabditina</taxon>
        <taxon>Rhabditomorpha</taxon>
        <taxon>Strongyloidea</taxon>
        <taxon>Strongylidae</taxon>
        <taxon>Cylicostephanus</taxon>
    </lineage>
</organism>
<dbReference type="EMBL" id="UYRV01001267">
    <property type="protein sequence ID" value="VDK46607.1"/>
    <property type="molecule type" value="Genomic_DNA"/>
</dbReference>
<sequence length="185" mass="20218">MDFRVRIIFVACACGYLHLASAVNSVEEIPPPLQVQKEGDSHTSPLDKKPSLQATSPLTATNSSSSNKSGAATAARKSTSQSKTSLELVKSTKPIVSTTKSTESDSAPKAAAPEFEDRNEQDEGGKGEEVCELLMEWWWLHELCLHASSLVLGFTLSKAVYHSHPYRCNPLEKAAVDTFLRLQVW</sequence>
<evidence type="ECO:0000313" key="3">
    <source>
        <dbReference type="EMBL" id="VDK46607.1"/>
    </source>
</evidence>
<feature type="compositionally biased region" description="Basic and acidic residues" evidence="1">
    <location>
        <begin position="115"/>
        <end position="125"/>
    </location>
</feature>
<feature type="compositionally biased region" description="Polar residues" evidence="1">
    <location>
        <begin position="94"/>
        <end position="105"/>
    </location>
</feature>
<dbReference type="Proteomes" id="UP000271889">
    <property type="component" value="Unassembled WGS sequence"/>
</dbReference>
<feature type="chain" id="PRO_5018082058" evidence="2">
    <location>
        <begin position="23"/>
        <end position="185"/>
    </location>
</feature>
<keyword evidence="2" id="KW-0732">Signal</keyword>
<feature type="compositionally biased region" description="Basic and acidic residues" evidence="1">
    <location>
        <begin position="37"/>
        <end position="50"/>
    </location>
</feature>
<protein>
    <submittedName>
        <fullName evidence="3">Uncharacterized protein</fullName>
    </submittedName>
</protein>
<accession>A0A3P6QLC2</accession>
<keyword evidence="4" id="KW-1185">Reference proteome</keyword>
<proteinExistence type="predicted"/>
<feature type="compositionally biased region" description="Polar residues" evidence="1">
    <location>
        <begin position="52"/>
        <end position="85"/>
    </location>
</feature>
<evidence type="ECO:0000256" key="2">
    <source>
        <dbReference type="SAM" id="SignalP"/>
    </source>
</evidence>
<evidence type="ECO:0000313" key="4">
    <source>
        <dbReference type="Proteomes" id="UP000271889"/>
    </source>
</evidence>
<reference evidence="3 4" key="1">
    <citation type="submission" date="2018-11" db="EMBL/GenBank/DDBJ databases">
        <authorList>
            <consortium name="Pathogen Informatics"/>
        </authorList>
    </citation>
    <scope>NUCLEOTIDE SEQUENCE [LARGE SCALE GENOMIC DNA]</scope>
</reference>
<dbReference type="AlphaFoldDB" id="A0A3P6QLC2"/>
<evidence type="ECO:0000256" key="1">
    <source>
        <dbReference type="SAM" id="MobiDB-lite"/>
    </source>
</evidence>
<gene>
    <name evidence="3" type="ORF">CGOC_LOCUS814</name>
</gene>
<feature type="region of interest" description="Disordered" evidence="1">
    <location>
        <begin position="33"/>
        <end position="125"/>
    </location>
</feature>
<dbReference type="OrthoDB" id="5870484at2759"/>